<dbReference type="SUPFAM" id="SSF58014">
    <property type="entry name" value="Coiled-coil domain of nucleotide exchange factor GrpE"/>
    <property type="match status" value="1"/>
</dbReference>
<organism evidence="5 6">
    <name type="scientific">Leptobrachium leishanense</name>
    <name type="common">Leishan spiny toad</name>
    <dbReference type="NCBI Taxonomy" id="445787"/>
    <lineage>
        <taxon>Eukaryota</taxon>
        <taxon>Metazoa</taxon>
        <taxon>Chordata</taxon>
        <taxon>Craniata</taxon>
        <taxon>Vertebrata</taxon>
        <taxon>Euteleostomi</taxon>
        <taxon>Amphibia</taxon>
        <taxon>Batrachia</taxon>
        <taxon>Anura</taxon>
        <taxon>Pelobatoidea</taxon>
        <taxon>Megophryidae</taxon>
        <taxon>Leptobrachium</taxon>
    </lineage>
</organism>
<dbReference type="InterPro" id="IPR013805">
    <property type="entry name" value="GrpE_CC"/>
</dbReference>
<keyword evidence="2" id="KW-0143">Chaperone</keyword>
<comment type="similarity">
    <text evidence="1 3">Belongs to the GrpE family.</text>
</comment>
<keyword evidence="6" id="KW-1185">Reference proteome</keyword>
<dbReference type="Gene3D" id="3.90.20.20">
    <property type="match status" value="1"/>
</dbReference>
<gene>
    <name evidence="5" type="primary">GRPEL2</name>
</gene>
<dbReference type="CDD" id="cd00446">
    <property type="entry name" value="GrpE"/>
    <property type="match status" value="1"/>
</dbReference>
<reference evidence="5" key="2">
    <citation type="submission" date="2025-09" db="UniProtKB">
        <authorList>
            <consortium name="Ensembl"/>
        </authorList>
    </citation>
    <scope>IDENTIFICATION</scope>
</reference>
<dbReference type="OrthoDB" id="201635at2759"/>
<accession>A0A8C5MRC2</accession>
<dbReference type="Ensembl" id="ENSLLET00000016571.1">
    <property type="protein sequence ID" value="ENSLLEP00000015960.1"/>
    <property type="gene ID" value="ENSLLEG00000010154.1"/>
</dbReference>
<dbReference type="Gene3D" id="2.30.22.10">
    <property type="entry name" value="Head domain of nucleotide exchange factor GrpE"/>
    <property type="match status" value="1"/>
</dbReference>
<evidence type="ECO:0000256" key="3">
    <source>
        <dbReference type="RuleBase" id="RU004478"/>
    </source>
</evidence>
<sequence>MYLARCSSRVAVDQLGALLSRNSRNVLSAFCAASPHRHVGDYTRNDDPTGDDGKSFTVTSLERKAQKLEQQVEELKEKQRVAMADSENVRRGIQKYVMDAKLFGIQSLCRDLVEVADLVEDASAQAATDGKVDVIEILSQLDTKLQRIFSKHGLQKMTPIGSVFDPYDHTVVCHVPAEGRELGTVAVVRQEGYKLHGRTIRHAHVGLAVASPERAKH</sequence>
<dbReference type="Proteomes" id="UP000694569">
    <property type="component" value="Unplaced"/>
</dbReference>
<dbReference type="GO" id="GO:0042803">
    <property type="term" value="F:protein homodimerization activity"/>
    <property type="evidence" value="ECO:0007669"/>
    <property type="project" value="InterPro"/>
</dbReference>
<dbReference type="HAMAP" id="MF_01151">
    <property type="entry name" value="GrpE"/>
    <property type="match status" value="1"/>
</dbReference>
<evidence type="ECO:0000256" key="1">
    <source>
        <dbReference type="ARBA" id="ARBA00009054"/>
    </source>
</evidence>
<dbReference type="AlphaFoldDB" id="A0A8C5MRC2"/>
<dbReference type="PRINTS" id="PR00773">
    <property type="entry name" value="GRPEPROTEIN"/>
</dbReference>
<dbReference type="InterPro" id="IPR009012">
    <property type="entry name" value="GrpE_head"/>
</dbReference>
<dbReference type="InterPro" id="IPR000740">
    <property type="entry name" value="GrpE"/>
</dbReference>
<dbReference type="GO" id="GO:0001405">
    <property type="term" value="C:PAM complex, Tim23 associated import motor"/>
    <property type="evidence" value="ECO:0007669"/>
    <property type="project" value="TreeGrafter"/>
</dbReference>
<dbReference type="Pfam" id="PF01025">
    <property type="entry name" value="GrpE"/>
    <property type="match status" value="1"/>
</dbReference>
<dbReference type="PANTHER" id="PTHR21237:SF10">
    <property type="entry name" value="GRPE PROTEIN HOMOLOG 2, MITOCHONDRIAL"/>
    <property type="match status" value="1"/>
</dbReference>
<evidence type="ECO:0000256" key="2">
    <source>
        <dbReference type="ARBA" id="ARBA00023186"/>
    </source>
</evidence>
<proteinExistence type="inferred from homology"/>
<feature type="coiled-coil region" evidence="4">
    <location>
        <begin position="58"/>
        <end position="85"/>
    </location>
</feature>
<dbReference type="SUPFAM" id="SSF51064">
    <property type="entry name" value="Head domain of nucleotide exchange factor GrpE"/>
    <property type="match status" value="1"/>
</dbReference>
<evidence type="ECO:0000256" key="4">
    <source>
        <dbReference type="SAM" id="Coils"/>
    </source>
</evidence>
<dbReference type="GO" id="GO:0051082">
    <property type="term" value="F:unfolded protein binding"/>
    <property type="evidence" value="ECO:0007669"/>
    <property type="project" value="TreeGrafter"/>
</dbReference>
<dbReference type="PANTHER" id="PTHR21237">
    <property type="entry name" value="GRPE PROTEIN"/>
    <property type="match status" value="1"/>
</dbReference>
<evidence type="ECO:0000313" key="5">
    <source>
        <dbReference type="Ensembl" id="ENSLLEP00000015960.1"/>
    </source>
</evidence>
<keyword evidence="4" id="KW-0175">Coiled coil</keyword>
<dbReference type="GO" id="GO:0030150">
    <property type="term" value="P:protein import into mitochondrial matrix"/>
    <property type="evidence" value="ECO:0007669"/>
    <property type="project" value="TreeGrafter"/>
</dbReference>
<reference evidence="5" key="1">
    <citation type="submission" date="2025-08" db="UniProtKB">
        <authorList>
            <consortium name="Ensembl"/>
        </authorList>
    </citation>
    <scope>IDENTIFICATION</scope>
</reference>
<dbReference type="GO" id="GO:0000774">
    <property type="term" value="F:adenyl-nucleotide exchange factor activity"/>
    <property type="evidence" value="ECO:0007669"/>
    <property type="project" value="InterPro"/>
</dbReference>
<name>A0A8C5MRC2_9ANUR</name>
<dbReference type="GO" id="GO:0006457">
    <property type="term" value="P:protein folding"/>
    <property type="evidence" value="ECO:0007669"/>
    <property type="project" value="InterPro"/>
</dbReference>
<dbReference type="GO" id="GO:0051087">
    <property type="term" value="F:protein-folding chaperone binding"/>
    <property type="evidence" value="ECO:0007669"/>
    <property type="project" value="InterPro"/>
</dbReference>
<dbReference type="GeneTree" id="ENSGT00390000005589"/>
<evidence type="ECO:0000313" key="6">
    <source>
        <dbReference type="Proteomes" id="UP000694569"/>
    </source>
</evidence>
<protein>
    <submittedName>
        <fullName evidence="5">GrpE like 2, mitochondrial</fullName>
    </submittedName>
</protein>